<sequence>MCAQMAFDSGSADDFANTHRILMVIHSDEACGLQIDSFDVFTAAELVSEVGECAAIVERNFNSKSFHEQPHMLVPVYTILEGVLRIIPKFLRRPSPRTPRSSCDNVGLKRTLQTIVDEINRDNARHHGVAVSPPVSPAVSPAASPTIITPILDLIPTVLDRKPPPDSSERRGISNEPPAVTVIWAVIILWIAFILVSPAS</sequence>
<keyword evidence="1" id="KW-0472">Membrane</keyword>
<dbReference type="AlphaFoldDB" id="A0A0G4J4N6"/>
<evidence type="ECO:0000313" key="3">
    <source>
        <dbReference type="Proteomes" id="UP000039324"/>
    </source>
</evidence>
<organism evidence="2 3">
    <name type="scientific">Plasmodiophora brassicae</name>
    <name type="common">Clubroot disease agent</name>
    <dbReference type="NCBI Taxonomy" id="37360"/>
    <lineage>
        <taxon>Eukaryota</taxon>
        <taxon>Sar</taxon>
        <taxon>Rhizaria</taxon>
        <taxon>Endomyxa</taxon>
        <taxon>Phytomyxea</taxon>
        <taxon>Plasmodiophorida</taxon>
        <taxon>Plasmodiophoridae</taxon>
        <taxon>Plasmodiophora</taxon>
    </lineage>
</organism>
<feature type="transmembrane region" description="Helical" evidence="1">
    <location>
        <begin position="179"/>
        <end position="199"/>
    </location>
</feature>
<dbReference type="Proteomes" id="UP000039324">
    <property type="component" value="Unassembled WGS sequence"/>
</dbReference>
<keyword evidence="3" id="KW-1185">Reference proteome</keyword>
<accession>A0A0G4J4N6</accession>
<reference evidence="2 3" key="1">
    <citation type="submission" date="2015-02" db="EMBL/GenBank/DDBJ databases">
        <authorList>
            <person name="Chooi Y.-H."/>
        </authorList>
    </citation>
    <scope>NUCLEOTIDE SEQUENCE [LARGE SCALE GENOMIC DNA]</scope>
    <source>
        <strain evidence="2">E3</strain>
    </source>
</reference>
<protein>
    <submittedName>
        <fullName evidence="2">Uncharacterized protein</fullName>
    </submittedName>
</protein>
<proteinExistence type="predicted"/>
<dbReference type="EMBL" id="CDSF01000131">
    <property type="protein sequence ID" value="CEP02535.1"/>
    <property type="molecule type" value="Genomic_DNA"/>
</dbReference>
<evidence type="ECO:0000256" key="1">
    <source>
        <dbReference type="SAM" id="Phobius"/>
    </source>
</evidence>
<name>A0A0G4J4N6_PLABS</name>
<evidence type="ECO:0000313" key="2">
    <source>
        <dbReference type="EMBL" id="CEP02535.1"/>
    </source>
</evidence>
<gene>
    <name evidence="2" type="ORF">PBRA_009119</name>
</gene>
<keyword evidence="1" id="KW-1133">Transmembrane helix</keyword>
<keyword evidence="1" id="KW-0812">Transmembrane</keyword>